<sequence>MCNGVPSAARTVKLRLGGNASGNWFGTLPRVDFIAAPPSNAASSPPSGWSRVYLTVMWGRSHFREHDMVTTLNSRHFGIVRV</sequence>
<organism evidence="1 2">
    <name type="scientific">Mycobacterium kansasii</name>
    <dbReference type="NCBI Taxonomy" id="1768"/>
    <lineage>
        <taxon>Bacteria</taxon>
        <taxon>Bacillati</taxon>
        <taxon>Actinomycetota</taxon>
        <taxon>Actinomycetes</taxon>
        <taxon>Mycobacteriales</taxon>
        <taxon>Mycobacteriaceae</taxon>
        <taxon>Mycobacterium</taxon>
    </lineage>
</organism>
<evidence type="ECO:0000313" key="1">
    <source>
        <dbReference type="EMBL" id="OOK84693.1"/>
    </source>
</evidence>
<dbReference type="EMBL" id="MVBN01000001">
    <property type="protein sequence ID" value="OOK84693.1"/>
    <property type="molecule type" value="Genomic_DNA"/>
</dbReference>
<evidence type="ECO:0000313" key="2">
    <source>
        <dbReference type="Proteomes" id="UP000188532"/>
    </source>
</evidence>
<accession>A0A1V3XZL0</accession>
<protein>
    <submittedName>
        <fullName evidence="1">Uncharacterized protein</fullName>
    </submittedName>
</protein>
<dbReference type="Proteomes" id="UP000188532">
    <property type="component" value="Unassembled WGS sequence"/>
</dbReference>
<proteinExistence type="predicted"/>
<reference evidence="1 2" key="1">
    <citation type="submission" date="2017-02" db="EMBL/GenBank/DDBJ databases">
        <title>Complete genome sequences of Mycobacterium kansasii strains isolated from rhesus macaques.</title>
        <authorList>
            <person name="Panda A."/>
            <person name="Nagaraj S."/>
            <person name="Zhao X."/>
            <person name="Tettelin H."/>
            <person name="Detolla L.J."/>
        </authorList>
    </citation>
    <scope>NUCLEOTIDE SEQUENCE [LARGE SCALE GENOMIC DNA]</scope>
    <source>
        <strain evidence="1 2">11-3469</strain>
    </source>
</reference>
<name>A0A1V3XZL0_MYCKA</name>
<comment type="caution">
    <text evidence="1">The sequence shown here is derived from an EMBL/GenBank/DDBJ whole genome shotgun (WGS) entry which is preliminary data.</text>
</comment>
<dbReference type="AlphaFoldDB" id="A0A1V3XZL0"/>
<gene>
    <name evidence="1" type="ORF">BZL29_0657</name>
</gene>